<keyword evidence="2 6" id="KW-0805">Transcription regulation</keyword>
<dbReference type="GO" id="GO:0003700">
    <property type="term" value="F:DNA-binding transcription factor activity"/>
    <property type="evidence" value="ECO:0007669"/>
    <property type="project" value="UniProtKB-UniRule"/>
</dbReference>
<gene>
    <name evidence="7" type="ORF">LIER_08834</name>
</gene>
<evidence type="ECO:0000256" key="2">
    <source>
        <dbReference type="ARBA" id="ARBA00023015"/>
    </source>
</evidence>
<sequence length="362" mass="40599">MPELFKRDSILSNSNAMTWWTSTGSQTQPSSVPRNLSFKMAIQPGPCHHENKLDFQVHDQKSASTHSSEQSYPEVACEGETENIKEGINLKELVGALYMHLLEHSTKSITSTLNFYLSGQPFRSPVMEGKTEEGYMKSTLSSHDYTSLPPHFDYGQPIGPVPLTYPNNLYPGVLAAYGPHAMVHPQMMCMTSTRVPLPLDLPQHEPIFVNARQYHAIMRRRQYRAKLEAQNKVSKDRKPYLHESRHRHALNRARGPGGRFLNLKKVQESINATSDGQYSSGFGLSQSTKYVWGAETQQTEDYKETNPAIGSSGITCASNADTIYHHQDYGYSVYASPDYEGSTRLGVGCFHGNTQHFLPVPQ</sequence>
<evidence type="ECO:0000256" key="4">
    <source>
        <dbReference type="ARBA" id="ARBA00023163"/>
    </source>
</evidence>
<accession>A0AAV3PI77</accession>
<dbReference type="Gene3D" id="6.10.250.2430">
    <property type="match status" value="1"/>
</dbReference>
<protein>
    <recommendedName>
        <fullName evidence="6">Nuclear transcription factor Y subunit</fullName>
    </recommendedName>
</protein>
<evidence type="ECO:0000313" key="8">
    <source>
        <dbReference type="Proteomes" id="UP001454036"/>
    </source>
</evidence>
<dbReference type="InterPro" id="IPR001289">
    <property type="entry name" value="NFYA"/>
</dbReference>
<keyword evidence="3 6" id="KW-0238">DNA-binding</keyword>
<dbReference type="SMART" id="SM00521">
    <property type="entry name" value="CBF"/>
    <property type="match status" value="1"/>
</dbReference>
<dbReference type="PROSITE" id="PS51152">
    <property type="entry name" value="NFYA_HAP2_2"/>
    <property type="match status" value="1"/>
</dbReference>
<comment type="similarity">
    <text evidence="6">Belongs to the NFYA/HAP2 subunit family.</text>
</comment>
<evidence type="ECO:0000256" key="3">
    <source>
        <dbReference type="ARBA" id="ARBA00023125"/>
    </source>
</evidence>
<evidence type="ECO:0000256" key="1">
    <source>
        <dbReference type="ARBA" id="ARBA00004123"/>
    </source>
</evidence>
<dbReference type="Pfam" id="PF02045">
    <property type="entry name" value="CBFB_NFYA"/>
    <property type="match status" value="1"/>
</dbReference>
<dbReference type="PANTHER" id="PTHR12632">
    <property type="entry name" value="TRANSCRIPTION FACTOR NF-Y ALPHA-RELATED"/>
    <property type="match status" value="1"/>
</dbReference>
<organism evidence="7 8">
    <name type="scientific">Lithospermum erythrorhizon</name>
    <name type="common">Purple gromwell</name>
    <name type="synonym">Lithospermum officinale var. erythrorhizon</name>
    <dbReference type="NCBI Taxonomy" id="34254"/>
    <lineage>
        <taxon>Eukaryota</taxon>
        <taxon>Viridiplantae</taxon>
        <taxon>Streptophyta</taxon>
        <taxon>Embryophyta</taxon>
        <taxon>Tracheophyta</taxon>
        <taxon>Spermatophyta</taxon>
        <taxon>Magnoliopsida</taxon>
        <taxon>eudicotyledons</taxon>
        <taxon>Gunneridae</taxon>
        <taxon>Pentapetalae</taxon>
        <taxon>asterids</taxon>
        <taxon>lamiids</taxon>
        <taxon>Boraginales</taxon>
        <taxon>Boraginaceae</taxon>
        <taxon>Boraginoideae</taxon>
        <taxon>Lithospermeae</taxon>
        <taxon>Lithospermum</taxon>
    </lineage>
</organism>
<evidence type="ECO:0000256" key="6">
    <source>
        <dbReference type="RuleBase" id="RU367155"/>
    </source>
</evidence>
<dbReference type="EMBL" id="BAABME010001457">
    <property type="protein sequence ID" value="GAA0149727.1"/>
    <property type="molecule type" value="Genomic_DNA"/>
</dbReference>
<name>A0AAV3PI77_LITER</name>
<comment type="function">
    <text evidence="6">Component of the sequence-specific heterotrimeric transcription factor (NF-Y) which specifically recognizes a 5'-CCAAT-3' box motif found in the promoters of its target genes.</text>
</comment>
<dbReference type="PRINTS" id="PR00616">
    <property type="entry name" value="CCAATSUBUNTB"/>
</dbReference>
<comment type="subcellular location">
    <subcellularLocation>
        <location evidence="1 6">Nucleus</location>
    </subcellularLocation>
</comment>
<dbReference type="GO" id="GO:0005634">
    <property type="term" value="C:nucleus"/>
    <property type="evidence" value="ECO:0007669"/>
    <property type="project" value="UniProtKB-SubCell"/>
</dbReference>
<comment type="subunit">
    <text evidence="6">Heterotrimer.</text>
</comment>
<keyword evidence="5 6" id="KW-0539">Nucleus</keyword>
<comment type="caution">
    <text evidence="7">The sequence shown here is derived from an EMBL/GenBank/DDBJ whole genome shotgun (WGS) entry which is preliminary data.</text>
</comment>
<evidence type="ECO:0000256" key="5">
    <source>
        <dbReference type="ARBA" id="ARBA00023242"/>
    </source>
</evidence>
<dbReference type="AlphaFoldDB" id="A0AAV3PI77"/>
<dbReference type="Proteomes" id="UP001454036">
    <property type="component" value="Unassembled WGS sequence"/>
</dbReference>
<keyword evidence="4 6" id="KW-0804">Transcription</keyword>
<proteinExistence type="inferred from homology"/>
<keyword evidence="8" id="KW-1185">Reference proteome</keyword>
<dbReference type="GO" id="GO:0003677">
    <property type="term" value="F:DNA binding"/>
    <property type="evidence" value="ECO:0007669"/>
    <property type="project" value="UniProtKB-KW"/>
</dbReference>
<reference evidence="7 8" key="1">
    <citation type="submission" date="2024-01" db="EMBL/GenBank/DDBJ databases">
        <title>The complete chloroplast genome sequence of Lithospermum erythrorhizon: insights into the phylogenetic relationship among Boraginaceae species and the maternal lineages of purple gromwells.</title>
        <authorList>
            <person name="Okada T."/>
            <person name="Watanabe K."/>
        </authorList>
    </citation>
    <scope>NUCLEOTIDE SEQUENCE [LARGE SCALE GENOMIC DNA]</scope>
</reference>
<evidence type="ECO:0000313" key="7">
    <source>
        <dbReference type="EMBL" id="GAA0149727.1"/>
    </source>
</evidence>